<dbReference type="GO" id="GO:0016491">
    <property type="term" value="F:oxidoreductase activity"/>
    <property type="evidence" value="ECO:0007669"/>
    <property type="project" value="TreeGrafter"/>
</dbReference>
<comment type="similarity">
    <text evidence="1">Belongs to the selenoprotein M/F family.</text>
</comment>
<evidence type="ECO:0000256" key="4">
    <source>
        <dbReference type="ARBA" id="ARBA00040773"/>
    </source>
</evidence>
<keyword evidence="8" id="KW-1185">Reference proteome</keyword>
<name>A0A9P0GSD7_PHACE</name>
<dbReference type="PANTHER" id="PTHR13077">
    <property type="entry name" value="SELENOPROTEIN F"/>
    <property type="match status" value="1"/>
</dbReference>
<evidence type="ECO:0000256" key="3">
    <source>
        <dbReference type="ARBA" id="ARBA00022933"/>
    </source>
</evidence>
<dbReference type="Proteomes" id="UP001153737">
    <property type="component" value="Chromosome 15"/>
</dbReference>
<dbReference type="InterPro" id="IPR036249">
    <property type="entry name" value="Thioredoxin-like_sf"/>
</dbReference>
<feature type="signal peptide" evidence="5">
    <location>
        <begin position="1"/>
        <end position="20"/>
    </location>
</feature>
<dbReference type="AlphaFoldDB" id="A0A9P0GSD7"/>
<gene>
    <name evidence="7" type="ORF">PHAECO_LOCUS4885</name>
</gene>
<dbReference type="OrthoDB" id="25165at2759"/>
<dbReference type="SUPFAM" id="SSF52833">
    <property type="entry name" value="Thioredoxin-like"/>
    <property type="match status" value="1"/>
</dbReference>
<reference evidence="7" key="2">
    <citation type="submission" date="2022-10" db="EMBL/GenBank/DDBJ databases">
        <authorList>
            <consortium name="ENA_rothamsted_submissions"/>
            <consortium name="culmorum"/>
            <person name="King R."/>
        </authorList>
    </citation>
    <scope>NUCLEOTIDE SEQUENCE</scope>
</reference>
<dbReference type="Gene3D" id="3.40.30.50">
    <property type="entry name" value="Sep15/SelM thioredoxin-like domain, active-site redox motif"/>
    <property type="match status" value="1"/>
</dbReference>
<keyword evidence="2 5" id="KW-0732">Signal</keyword>
<sequence>MKLFVISLFVLLLEIYASDSEIARARLESCPGCSLNRLQDVRKFAYEDIPNYENVEWKKISGAPPELVFLNSADEEVQRLPLSKLSRAECNELLTSRGFKQSKPKEL</sequence>
<protein>
    <recommendedName>
        <fullName evidence="4">Selenoprotein M</fullName>
    </recommendedName>
</protein>
<dbReference type="GO" id="GO:0005788">
    <property type="term" value="C:endoplasmic reticulum lumen"/>
    <property type="evidence" value="ECO:0007669"/>
    <property type="project" value="TreeGrafter"/>
</dbReference>
<evidence type="ECO:0000256" key="5">
    <source>
        <dbReference type="SAM" id="SignalP"/>
    </source>
</evidence>
<accession>A0A9P0GSD7</accession>
<proteinExistence type="inferred from homology"/>
<dbReference type="InterPro" id="IPR038219">
    <property type="entry name" value="Sep15/SelM_sf"/>
</dbReference>
<evidence type="ECO:0000313" key="7">
    <source>
        <dbReference type="EMBL" id="CAH1154087.1"/>
    </source>
</evidence>
<dbReference type="Pfam" id="PF08806">
    <property type="entry name" value="Sep15_SelM"/>
    <property type="match status" value="1"/>
</dbReference>
<dbReference type="InterPro" id="IPR014912">
    <property type="entry name" value="Sep15_SelM_dom"/>
</dbReference>
<dbReference type="InterPro" id="IPR039992">
    <property type="entry name" value="Sep15_SelM"/>
</dbReference>
<feature type="chain" id="PRO_5040255313" description="Selenoprotein M" evidence="5">
    <location>
        <begin position="21"/>
        <end position="107"/>
    </location>
</feature>
<evidence type="ECO:0000313" key="8">
    <source>
        <dbReference type="Proteomes" id="UP001153737"/>
    </source>
</evidence>
<evidence type="ECO:0000256" key="2">
    <source>
        <dbReference type="ARBA" id="ARBA00022729"/>
    </source>
</evidence>
<dbReference type="EMBL" id="OU896721">
    <property type="protein sequence ID" value="CAH1154087.1"/>
    <property type="molecule type" value="Genomic_DNA"/>
</dbReference>
<evidence type="ECO:0000259" key="6">
    <source>
        <dbReference type="Pfam" id="PF08806"/>
    </source>
</evidence>
<feature type="domain" description="Selenoprotein F/M" evidence="6">
    <location>
        <begin position="26"/>
        <end position="99"/>
    </location>
</feature>
<evidence type="ECO:0000256" key="1">
    <source>
        <dbReference type="ARBA" id="ARBA00005742"/>
    </source>
</evidence>
<reference evidence="7" key="1">
    <citation type="submission" date="2022-01" db="EMBL/GenBank/DDBJ databases">
        <authorList>
            <person name="King R."/>
        </authorList>
    </citation>
    <scope>NUCLEOTIDE SEQUENCE</scope>
</reference>
<keyword evidence="3" id="KW-0712">Selenocysteine</keyword>
<organism evidence="7 8">
    <name type="scientific">Phaedon cochleariae</name>
    <name type="common">Mustard beetle</name>
    <dbReference type="NCBI Taxonomy" id="80249"/>
    <lineage>
        <taxon>Eukaryota</taxon>
        <taxon>Metazoa</taxon>
        <taxon>Ecdysozoa</taxon>
        <taxon>Arthropoda</taxon>
        <taxon>Hexapoda</taxon>
        <taxon>Insecta</taxon>
        <taxon>Pterygota</taxon>
        <taxon>Neoptera</taxon>
        <taxon>Endopterygota</taxon>
        <taxon>Coleoptera</taxon>
        <taxon>Polyphaga</taxon>
        <taxon>Cucujiformia</taxon>
        <taxon>Chrysomeloidea</taxon>
        <taxon>Chrysomelidae</taxon>
        <taxon>Chrysomelinae</taxon>
        <taxon>Chrysomelini</taxon>
        <taxon>Phaedon</taxon>
    </lineage>
</organism>
<dbReference type="PANTHER" id="PTHR13077:SF7">
    <property type="entry name" value="SELENOPROTEIN M"/>
    <property type="match status" value="1"/>
</dbReference>